<dbReference type="Pfam" id="PF00646">
    <property type="entry name" value="F-box"/>
    <property type="match status" value="1"/>
</dbReference>
<dbReference type="Pfam" id="PF24758">
    <property type="entry name" value="LRR_At5g56370"/>
    <property type="match status" value="1"/>
</dbReference>
<feature type="region of interest" description="Disordered" evidence="1">
    <location>
        <begin position="40"/>
        <end position="65"/>
    </location>
</feature>
<evidence type="ECO:0000259" key="3">
    <source>
        <dbReference type="Pfam" id="PF24758"/>
    </source>
</evidence>
<dbReference type="PANTHER" id="PTHR34709">
    <property type="entry name" value="OS10G0396666 PROTEIN"/>
    <property type="match status" value="1"/>
</dbReference>
<dbReference type="InterPro" id="IPR001810">
    <property type="entry name" value="F-box_dom"/>
</dbReference>
<reference evidence="4" key="1">
    <citation type="submission" date="2020-05" db="EMBL/GenBank/DDBJ databases">
        <title>WGS assembly of Panicum virgatum.</title>
        <authorList>
            <person name="Lovell J.T."/>
            <person name="Jenkins J."/>
            <person name="Shu S."/>
            <person name="Juenger T.E."/>
            <person name="Schmutz J."/>
        </authorList>
    </citation>
    <scope>NUCLEOTIDE SEQUENCE</scope>
    <source>
        <strain evidence="4">AP13</strain>
    </source>
</reference>
<accession>A0A8T0WBA3</accession>
<dbReference type="Gene3D" id="3.80.10.10">
    <property type="entry name" value="Ribonuclease Inhibitor"/>
    <property type="match status" value="1"/>
</dbReference>
<evidence type="ECO:0000313" key="5">
    <source>
        <dbReference type="Proteomes" id="UP000823388"/>
    </source>
</evidence>
<dbReference type="PANTHER" id="PTHR34709:SF52">
    <property type="entry name" value="OS07G0548100 PROTEIN"/>
    <property type="match status" value="1"/>
</dbReference>
<evidence type="ECO:0000259" key="2">
    <source>
        <dbReference type="Pfam" id="PF00646"/>
    </source>
</evidence>
<dbReference type="InterPro" id="IPR036047">
    <property type="entry name" value="F-box-like_dom_sf"/>
</dbReference>
<keyword evidence="5" id="KW-1185">Reference proteome</keyword>
<proteinExistence type="predicted"/>
<dbReference type="InterPro" id="IPR055312">
    <property type="entry name" value="FBL15-like"/>
</dbReference>
<feature type="region of interest" description="Disordered" evidence="1">
    <location>
        <begin position="1"/>
        <end position="28"/>
    </location>
</feature>
<dbReference type="InterPro" id="IPR055411">
    <property type="entry name" value="LRR_FXL15/At3g58940/PEG3-like"/>
</dbReference>
<feature type="compositionally biased region" description="Pro residues" evidence="1">
    <location>
        <begin position="48"/>
        <end position="57"/>
    </location>
</feature>
<evidence type="ECO:0000313" key="4">
    <source>
        <dbReference type="EMBL" id="KAG2640529.1"/>
    </source>
</evidence>
<dbReference type="InterPro" id="IPR032675">
    <property type="entry name" value="LRR_dom_sf"/>
</dbReference>
<dbReference type="Proteomes" id="UP000823388">
    <property type="component" value="Chromosome 2K"/>
</dbReference>
<gene>
    <name evidence="4" type="ORF">PVAP13_2KG109832</name>
</gene>
<evidence type="ECO:0008006" key="6">
    <source>
        <dbReference type="Google" id="ProtNLM"/>
    </source>
</evidence>
<dbReference type="AlphaFoldDB" id="A0A8T0WBA3"/>
<comment type="caution">
    <text evidence="4">The sequence shown here is derived from an EMBL/GenBank/DDBJ whole genome shotgun (WGS) entry which is preliminary data.</text>
</comment>
<protein>
    <recommendedName>
        <fullName evidence="6">F-box domain-containing protein</fullName>
    </recommendedName>
</protein>
<dbReference type="SUPFAM" id="SSF81383">
    <property type="entry name" value="F-box domain"/>
    <property type="match status" value="1"/>
</dbReference>
<organism evidence="4 5">
    <name type="scientific">Panicum virgatum</name>
    <name type="common">Blackwell switchgrass</name>
    <dbReference type="NCBI Taxonomy" id="38727"/>
    <lineage>
        <taxon>Eukaryota</taxon>
        <taxon>Viridiplantae</taxon>
        <taxon>Streptophyta</taxon>
        <taxon>Embryophyta</taxon>
        <taxon>Tracheophyta</taxon>
        <taxon>Spermatophyta</taxon>
        <taxon>Magnoliopsida</taxon>
        <taxon>Liliopsida</taxon>
        <taxon>Poales</taxon>
        <taxon>Poaceae</taxon>
        <taxon>PACMAD clade</taxon>
        <taxon>Panicoideae</taxon>
        <taxon>Panicodae</taxon>
        <taxon>Paniceae</taxon>
        <taxon>Panicinae</taxon>
        <taxon>Panicum</taxon>
        <taxon>Panicum sect. Hiantes</taxon>
    </lineage>
</organism>
<dbReference type="EMBL" id="CM029039">
    <property type="protein sequence ID" value="KAG2640529.1"/>
    <property type="molecule type" value="Genomic_DNA"/>
</dbReference>
<evidence type="ECO:0000256" key="1">
    <source>
        <dbReference type="SAM" id="MobiDB-lite"/>
    </source>
</evidence>
<dbReference type="SUPFAM" id="SSF52047">
    <property type="entry name" value="RNI-like"/>
    <property type="match status" value="1"/>
</dbReference>
<sequence length="558" mass="62039">MSREISSPTRDPARPRCRVSRGDGVESTMRGIRENLRAALCIPGGNRRPPPTLPPPDDSAGEGREDLISALPDDVLLSVLLRLPSAARTSVLSRRWRRLWARLPELRFPHPTDPLALARSRAALAALAGPALRLLRVVAYDADPGDAAAVLRLAAARLAREVSIRNVVPECRKRAVVARAGARAAVVLPCFDRAELLLLCLGYLRLVMPLSGVFAKLTVLYLSDVRFEDACDLGDALSTARCPSLRKLVIHNAQGLSNLAICSESLSVDLRNLEGLQQLTVVAPMLRELIIINCFLMRQPVAGISAPVLEKLWWSDVYDPSSVQLGELAQLRMLVTCCFAGYGLFENMQNCVTVLLLQHFQKIAFLGMLIIPTQQGFSKKNMEFWTRSWSSGEQISKNMVNYQYFMEATALLPDIENLHLRLARHGHVVGTCVFHMLKISTSIRRLNLDINEGIKEKAACSPGCVCHLPQDWETKELRFNSLEELSICGLSGADCDFTFVKRLLGWMPVLRTITMNFNPSAFVSEELCKELLCLPRPETCMKIYLYRNGAKVMYTPAC</sequence>
<name>A0A8T0WBA3_PANVG</name>
<feature type="domain" description="F-box" evidence="2">
    <location>
        <begin position="68"/>
        <end position="104"/>
    </location>
</feature>
<feature type="domain" description="F-box/LRR-repeat protein 15/At3g58940/PEG3-like LRR" evidence="3">
    <location>
        <begin position="191"/>
        <end position="312"/>
    </location>
</feature>